<keyword evidence="5" id="KW-0479">Metal-binding</keyword>
<dbReference type="InterPro" id="IPR036397">
    <property type="entry name" value="RNaseH_sf"/>
</dbReference>
<evidence type="ECO:0000313" key="10">
    <source>
        <dbReference type="Proteomes" id="UP000800038"/>
    </source>
</evidence>
<name>A0A6A5SA65_9PLEO</name>
<accession>A0A6A5SA65</accession>
<organism evidence="9 10">
    <name type="scientific">Clathrospora elynae</name>
    <dbReference type="NCBI Taxonomy" id="706981"/>
    <lineage>
        <taxon>Eukaryota</taxon>
        <taxon>Fungi</taxon>
        <taxon>Dikarya</taxon>
        <taxon>Ascomycota</taxon>
        <taxon>Pezizomycotina</taxon>
        <taxon>Dothideomycetes</taxon>
        <taxon>Pleosporomycetidae</taxon>
        <taxon>Pleosporales</taxon>
        <taxon>Diademaceae</taxon>
        <taxon>Clathrospora</taxon>
    </lineage>
</organism>
<comment type="similarity">
    <text evidence="2">Belongs to the RNase H family.</text>
</comment>
<evidence type="ECO:0000256" key="2">
    <source>
        <dbReference type="ARBA" id="ARBA00005300"/>
    </source>
</evidence>
<proteinExistence type="inferred from homology"/>
<gene>
    <name evidence="9" type="ORF">EJ02DRAFT_479051</name>
</gene>
<dbReference type="Proteomes" id="UP000800038">
    <property type="component" value="Unassembled WGS sequence"/>
</dbReference>
<evidence type="ECO:0000256" key="7">
    <source>
        <dbReference type="ARBA" id="ARBA00022801"/>
    </source>
</evidence>
<dbReference type="CDD" id="cd09276">
    <property type="entry name" value="Rnase_HI_RT_non_LTR"/>
    <property type="match status" value="1"/>
</dbReference>
<dbReference type="EMBL" id="ML976168">
    <property type="protein sequence ID" value="KAF1936813.1"/>
    <property type="molecule type" value="Genomic_DNA"/>
</dbReference>
<dbReference type="EC" id="3.1.26.4" evidence="3"/>
<evidence type="ECO:0000313" key="9">
    <source>
        <dbReference type="EMBL" id="KAF1936813.1"/>
    </source>
</evidence>
<comment type="catalytic activity">
    <reaction evidence="1">
        <text>Endonucleolytic cleavage to 5'-phosphomonoester.</text>
        <dbReference type="EC" id="3.1.26.4"/>
    </reaction>
</comment>
<dbReference type="PANTHER" id="PTHR10642:SF26">
    <property type="entry name" value="RIBONUCLEASE H1"/>
    <property type="match status" value="1"/>
</dbReference>
<dbReference type="PANTHER" id="PTHR10642">
    <property type="entry name" value="RIBONUCLEASE H1"/>
    <property type="match status" value="1"/>
</dbReference>
<dbReference type="InterPro" id="IPR012337">
    <property type="entry name" value="RNaseH-like_sf"/>
</dbReference>
<evidence type="ECO:0000256" key="6">
    <source>
        <dbReference type="ARBA" id="ARBA00022759"/>
    </source>
</evidence>
<protein>
    <recommendedName>
        <fullName evidence="3">ribonuclease H</fullName>
        <ecNumber evidence="3">3.1.26.4</ecNumber>
    </recommendedName>
</protein>
<dbReference type="GO" id="GO:0004523">
    <property type="term" value="F:RNA-DNA hybrid ribonuclease activity"/>
    <property type="evidence" value="ECO:0007669"/>
    <property type="project" value="UniProtKB-EC"/>
</dbReference>
<dbReference type="OrthoDB" id="3261222at2759"/>
<sequence length="254" mass="28400">MQTGPQRQLQRIVQSIQTTLSTPEEQLIPHSFRPWQKQTPYRTVLSRLPKDEEAQAHTSYMQTRLGDSLLAIYSDAVPLHRGIRVSLAAFDYAHNAREVHWNTLNIGQGQIVYNGELEGITQGFEYAALVAAPSQEIRVHADNQAAIYRLQTPSDKPGQAWLLRCIQAANQIIRKGANISIHWVPGHKDVAGNERADSLAKRAAKKRPSSNTTSLAMTGIKIKNLASKEWQQALSNYTPSAIHKNPNTYAAKYK</sequence>
<evidence type="ECO:0000256" key="4">
    <source>
        <dbReference type="ARBA" id="ARBA00022722"/>
    </source>
</evidence>
<evidence type="ECO:0000256" key="1">
    <source>
        <dbReference type="ARBA" id="ARBA00000077"/>
    </source>
</evidence>
<reference evidence="9" key="1">
    <citation type="journal article" date="2020" name="Stud. Mycol.">
        <title>101 Dothideomycetes genomes: a test case for predicting lifestyles and emergence of pathogens.</title>
        <authorList>
            <person name="Haridas S."/>
            <person name="Albert R."/>
            <person name="Binder M."/>
            <person name="Bloem J."/>
            <person name="Labutti K."/>
            <person name="Salamov A."/>
            <person name="Andreopoulos B."/>
            <person name="Baker S."/>
            <person name="Barry K."/>
            <person name="Bills G."/>
            <person name="Bluhm B."/>
            <person name="Cannon C."/>
            <person name="Castanera R."/>
            <person name="Culley D."/>
            <person name="Daum C."/>
            <person name="Ezra D."/>
            <person name="Gonzalez J."/>
            <person name="Henrissat B."/>
            <person name="Kuo A."/>
            <person name="Liang C."/>
            <person name="Lipzen A."/>
            <person name="Lutzoni F."/>
            <person name="Magnuson J."/>
            <person name="Mondo S."/>
            <person name="Nolan M."/>
            <person name="Ohm R."/>
            <person name="Pangilinan J."/>
            <person name="Park H.-J."/>
            <person name="Ramirez L."/>
            <person name="Alfaro M."/>
            <person name="Sun H."/>
            <person name="Tritt A."/>
            <person name="Yoshinaga Y."/>
            <person name="Zwiers L.-H."/>
            <person name="Turgeon B."/>
            <person name="Goodwin S."/>
            <person name="Spatafora J."/>
            <person name="Crous P."/>
            <person name="Grigoriev I."/>
        </authorList>
    </citation>
    <scope>NUCLEOTIDE SEQUENCE</scope>
    <source>
        <strain evidence="9">CBS 161.51</strain>
    </source>
</reference>
<feature type="domain" description="RNase H type-1" evidence="8">
    <location>
        <begin position="66"/>
        <end position="205"/>
    </location>
</feature>
<dbReference type="InterPro" id="IPR002156">
    <property type="entry name" value="RNaseH_domain"/>
</dbReference>
<keyword evidence="4" id="KW-0540">Nuclease</keyword>
<evidence type="ECO:0000259" key="8">
    <source>
        <dbReference type="PROSITE" id="PS50879"/>
    </source>
</evidence>
<keyword evidence="7" id="KW-0378">Hydrolase</keyword>
<keyword evidence="6" id="KW-0255">Endonuclease</keyword>
<dbReference type="Gene3D" id="3.30.420.10">
    <property type="entry name" value="Ribonuclease H-like superfamily/Ribonuclease H"/>
    <property type="match status" value="1"/>
</dbReference>
<keyword evidence="10" id="KW-1185">Reference proteome</keyword>
<dbReference type="AlphaFoldDB" id="A0A6A5SA65"/>
<dbReference type="SUPFAM" id="SSF53098">
    <property type="entry name" value="Ribonuclease H-like"/>
    <property type="match status" value="1"/>
</dbReference>
<dbReference type="Pfam" id="PF00075">
    <property type="entry name" value="RNase_H"/>
    <property type="match status" value="1"/>
</dbReference>
<dbReference type="GO" id="GO:0043137">
    <property type="term" value="P:DNA replication, removal of RNA primer"/>
    <property type="evidence" value="ECO:0007669"/>
    <property type="project" value="TreeGrafter"/>
</dbReference>
<evidence type="ECO:0000256" key="3">
    <source>
        <dbReference type="ARBA" id="ARBA00012180"/>
    </source>
</evidence>
<dbReference type="PROSITE" id="PS50879">
    <property type="entry name" value="RNASE_H_1"/>
    <property type="match status" value="1"/>
</dbReference>
<dbReference type="GO" id="GO:0046872">
    <property type="term" value="F:metal ion binding"/>
    <property type="evidence" value="ECO:0007669"/>
    <property type="project" value="UniProtKB-KW"/>
</dbReference>
<dbReference type="GO" id="GO:0003676">
    <property type="term" value="F:nucleic acid binding"/>
    <property type="evidence" value="ECO:0007669"/>
    <property type="project" value="InterPro"/>
</dbReference>
<evidence type="ECO:0000256" key="5">
    <source>
        <dbReference type="ARBA" id="ARBA00022723"/>
    </source>
</evidence>
<dbReference type="InterPro" id="IPR050092">
    <property type="entry name" value="RNase_H"/>
</dbReference>